<proteinExistence type="predicted"/>
<sequence length="292" mass="32225">MHHSLIPTMRLIRLFPVLLTLLALTGCASFVSSASSKFANNLSSAILNQNDPETVEAGMPSYLLLVDSLIEDDPQNENMLLAGSKLYGAYAAAFVKDPERARRLARKARDYSDRALCAHGPQLCNLMGKPYDDFAAAIGELKVKDVPLLYASGTAWAGWIQANSSDWDAIATLPKVKALMTRVVDLDEAYSHGEAHLYLGVFATLLPPTLGGKPEEGRVHFERAIQLSEGRDLMAKVEYARRYARIMYDRELHDRLLREVLDADPVAPGLTLSNMLAKRQASELLASADKYF</sequence>
<dbReference type="InterPro" id="IPR038537">
    <property type="entry name" value="TatT_sf"/>
</dbReference>
<evidence type="ECO:0008006" key="2">
    <source>
        <dbReference type="Google" id="ProtNLM"/>
    </source>
</evidence>
<organism evidence="1">
    <name type="scientific">mine drainage metagenome</name>
    <dbReference type="NCBI Taxonomy" id="410659"/>
    <lineage>
        <taxon>unclassified sequences</taxon>
        <taxon>metagenomes</taxon>
        <taxon>ecological metagenomes</taxon>
    </lineage>
</organism>
<reference evidence="1" key="1">
    <citation type="submission" date="2016-10" db="EMBL/GenBank/DDBJ databases">
        <title>Sequence of Gallionella enrichment culture.</title>
        <authorList>
            <person name="Poehlein A."/>
            <person name="Muehling M."/>
            <person name="Daniel R."/>
        </authorList>
    </citation>
    <scope>NUCLEOTIDE SEQUENCE</scope>
</reference>
<evidence type="ECO:0000313" key="1">
    <source>
        <dbReference type="EMBL" id="OIR07831.1"/>
    </source>
</evidence>
<comment type="caution">
    <text evidence="1">The sequence shown here is derived from an EMBL/GenBank/DDBJ whole genome shotgun (WGS) entry which is preliminary data.</text>
</comment>
<dbReference type="AlphaFoldDB" id="A0A1J5SHD2"/>
<protein>
    <recommendedName>
        <fullName evidence="2">TRAP transporter TatT component family protein</fullName>
    </recommendedName>
</protein>
<dbReference type="EMBL" id="MLJW01000035">
    <property type="protein sequence ID" value="OIR07831.1"/>
    <property type="molecule type" value="Genomic_DNA"/>
</dbReference>
<gene>
    <name evidence="1" type="ORF">GALL_101130</name>
</gene>
<name>A0A1J5SHD2_9ZZZZ</name>
<dbReference type="Pfam" id="PF16811">
    <property type="entry name" value="TAtT"/>
    <property type="match status" value="1"/>
</dbReference>
<accession>A0A1J5SHD2</accession>
<dbReference type="InterPro" id="IPR031823">
    <property type="entry name" value="TatT"/>
</dbReference>
<dbReference type="Gene3D" id="1.25.40.920">
    <property type="entry name" value="TRAP transporter T-component"/>
    <property type="match status" value="1"/>
</dbReference>